<accession>A0A3A6WBN9</accession>
<keyword evidence="1" id="KW-0812">Transmembrane</keyword>
<dbReference type="Pfam" id="PF08238">
    <property type="entry name" value="Sel1"/>
    <property type="match status" value="5"/>
</dbReference>
<evidence type="ECO:0000313" key="3">
    <source>
        <dbReference type="Proteomes" id="UP000277803"/>
    </source>
</evidence>
<dbReference type="SMART" id="SM00671">
    <property type="entry name" value="SEL1"/>
    <property type="match status" value="6"/>
</dbReference>
<keyword evidence="1" id="KW-0472">Membrane</keyword>
<dbReference type="PANTHER" id="PTHR11102">
    <property type="entry name" value="SEL-1-LIKE PROTEIN"/>
    <property type="match status" value="1"/>
</dbReference>
<reference evidence="2 3" key="1">
    <citation type="submission" date="2018-09" db="EMBL/GenBank/DDBJ databases">
        <title>Genome sequence of Veillonella atypica isolated from periodontal Korean patients.</title>
        <authorList>
            <person name="Lee J.-H."/>
            <person name="Moon J.-H."/>
            <person name="Shin S.-Y."/>
        </authorList>
    </citation>
    <scope>NUCLEOTIDE SEQUENCE [LARGE SCALE GENOMIC DNA]</scope>
    <source>
        <strain evidence="2 3">KHUD_V1</strain>
    </source>
</reference>
<organism evidence="2 3">
    <name type="scientific">Veillonella atypica</name>
    <dbReference type="NCBI Taxonomy" id="39777"/>
    <lineage>
        <taxon>Bacteria</taxon>
        <taxon>Bacillati</taxon>
        <taxon>Bacillota</taxon>
        <taxon>Negativicutes</taxon>
        <taxon>Veillonellales</taxon>
        <taxon>Veillonellaceae</taxon>
        <taxon>Veillonella</taxon>
    </lineage>
</organism>
<evidence type="ECO:0000313" key="2">
    <source>
        <dbReference type="EMBL" id="RJY50328.1"/>
    </source>
</evidence>
<dbReference type="SUPFAM" id="SSF81901">
    <property type="entry name" value="HCP-like"/>
    <property type="match status" value="2"/>
</dbReference>
<dbReference type="InterPro" id="IPR006597">
    <property type="entry name" value="Sel1-like"/>
</dbReference>
<dbReference type="InterPro" id="IPR050767">
    <property type="entry name" value="Sel1_AlgK"/>
</dbReference>
<dbReference type="EMBL" id="QXZZ01000030">
    <property type="protein sequence ID" value="RJY50328.1"/>
    <property type="molecule type" value="Genomic_DNA"/>
</dbReference>
<protein>
    <submittedName>
        <fullName evidence="2">Sel1 repeat family protein</fullName>
    </submittedName>
</protein>
<dbReference type="InterPro" id="IPR011990">
    <property type="entry name" value="TPR-like_helical_dom_sf"/>
</dbReference>
<dbReference type="RefSeq" id="WP_119982677.1">
    <property type="nucleotide sequence ID" value="NZ_QXZZ01000030.1"/>
</dbReference>
<sequence length="908" mass="104555">MSKQFLINNVTFNFSDENDLFLQYLKNFRSMSIVLSEKLSNDYYELAGFDNVYEQIDSIGSKYIKIAIDTAVEIAIKNGVYDIDSESFLELDHNNLCLEPWIDAINLLEEINDKLEAAYLSEEERRRVRKESRGRIVGGGFGISGAAKGIITAGAINAATGIAHSVFNSIGNAIDRSKLKEKKREIYNNESFHDNFIDALRKSISQIGIILAEQVLELDLLSSINKDGSDGIRRAEVLINNLKADRIPVEDVPNIITTILSNATMLPASYHIKFSKYLNDTDVQEIFKMKRYLDIEYCQSKVMAYCIIYDIEHTSVIDDAFNGDPNSQYEVYKLLCDKNYDEAISWLEKSVFGKNKLASLEFLYQTLISDDTSKFNKKLLQRVKDKKLIDINTDFDDNPDTNFILGKIRLNESKDLKDVDSAIECFNKAIDNSESLYELSLIYRNIKFDFYKSLEYTIQAANKGHDLAIEDKLYFESKDIIAILDENPNSEYNLAKGYLDGDKNIIYNVDISQKELLEIAIKWFEKSYKHGCADALGEIGAIELRHPEIVKNKNSVISALTKLTKASEEGSKEATKMIEHFKALKIYNVLNQDAESEYNLYKILTKNEEINQIIKTDPQYWLYEAVNKKFIPAYHSYANKLLKNPKTIEEGEKYLLEASLNNDEEATKSLIKHYESHEDKESIFNQLIEKENPYILEYLGKQYDLDSDSRAYSFLSKAAEYGLEYSKAYIFEQHFDGVKDNYSDQEAFEFLNEYIKHWNTRFIYSVGLCYCNGLGCTKDWNKAVKLLTKFVEETEDLLSKNVHVHYMPHLIKSYELLGMMFSTENNFFSKNLLNATEYYQKAANLDSKIAIDWLNNDEDAVTGKALITKRDDEIEQAKKETEKEEKKQSCLGCLMWVVIIIIVLYFIL</sequence>
<dbReference type="PANTHER" id="PTHR11102:SF160">
    <property type="entry name" value="ERAD-ASSOCIATED E3 UBIQUITIN-PROTEIN LIGASE COMPONENT HRD3"/>
    <property type="match status" value="1"/>
</dbReference>
<dbReference type="AlphaFoldDB" id="A0A3A6WBN9"/>
<gene>
    <name evidence="2" type="ORF">D2965_06410</name>
</gene>
<proteinExistence type="predicted"/>
<name>A0A3A6WBN9_9FIRM</name>
<dbReference type="Gene3D" id="1.25.40.10">
    <property type="entry name" value="Tetratricopeptide repeat domain"/>
    <property type="match status" value="2"/>
</dbReference>
<evidence type="ECO:0000256" key="1">
    <source>
        <dbReference type="SAM" id="Phobius"/>
    </source>
</evidence>
<dbReference type="Proteomes" id="UP000277803">
    <property type="component" value="Unassembled WGS sequence"/>
</dbReference>
<keyword evidence="1" id="KW-1133">Transmembrane helix</keyword>
<feature type="transmembrane region" description="Helical" evidence="1">
    <location>
        <begin position="889"/>
        <end position="907"/>
    </location>
</feature>
<comment type="caution">
    <text evidence="2">The sequence shown here is derived from an EMBL/GenBank/DDBJ whole genome shotgun (WGS) entry which is preliminary data.</text>
</comment>